<organism evidence="2 3">
    <name type="scientific">Shimia haliotis</name>
    <dbReference type="NCBI Taxonomy" id="1280847"/>
    <lineage>
        <taxon>Bacteria</taxon>
        <taxon>Pseudomonadati</taxon>
        <taxon>Pseudomonadota</taxon>
        <taxon>Alphaproteobacteria</taxon>
        <taxon>Rhodobacterales</taxon>
        <taxon>Roseobacteraceae</taxon>
    </lineage>
</organism>
<dbReference type="PROSITE" id="PS51186">
    <property type="entry name" value="GNAT"/>
    <property type="match status" value="1"/>
</dbReference>
<feature type="domain" description="N-acetyltransferase" evidence="1">
    <location>
        <begin position="3"/>
        <end position="150"/>
    </location>
</feature>
<dbReference type="InterPro" id="IPR016181">
    <property type="entry name" value="Acyl_CoA_acyltransferase"/>
</dbReference>
<dbReference type="GO" id="GO:0016747">
    <property type="term" value="F:acyltransferase activity, transferring groups other than amino-acyl groups"/>
    <property type="evidence" value="ECO:0007669"/>
    <property type="project" value="InterPro"/>
</dbReference>
<evidence type="ECO:0000313" key="3">
    <source>
        <dbReference type="Proteomes" id="UP000198851"/>
    </source>
</evidence>
<gene>
    <name evidence="2" type="ORF">SAMN04488036_101564</name>
</gene>
<proteinExistence type="predicted"/>
<dbReference type="EMBL" id="FOSZ01000001">
    <property type="protein sequence ID" value="SFK59274.1"/>
    <property type="molecule type" value="Genomic_DNA"/>
</dbReference>
<keyword evidence="3" id="KW-1185">Reference proteome</keyword>
<evidence type="ECO:0000259" key="1">
    <source>
        <dbReference type="PROSITE" id="PS51186"/>
    </source>
</evidence>
<name>A0A1I4ASB2_9RHOB</name>
<dbReference type="STRING" id="1280847.SAMN04488036_101564"/>
<reference evidence="3" key="1">
    <citation type="submission" date="2016-10" db="EMBL/GenBank/DDBJ databases">
        <authorList>
            <person name="Varghese N."/>
            <person name="Submissions S."/>
        </authorList>
    </citation>
    <scope>NUCLEOTIDE SEQUENCE [LARGE SCALE GENOMIC DNA]</scope>
    <source>
        <strain evidence="3">DSM 28453</strain>
    </source>
</reference>
<dbReference type="SUPFAM" id="SSF55729">
    <property type="entry name" value="Acyl-CoA N-acyltransferases (Nat)"/>
    <property type="match status" value="1"/>
</dbReference>
<dbReference type="AlphaFoldDB" id="A0A1I4ASB2"/>
<dbReference type="OrthoDB" id="9805924at2"/>
<dbReference type="Gene3D" id="3.40.630.30">
    <property type="match status" value="1"/>
</dbReference>
<dbReference type="Proteomes" id="UP000198851">
    <property type="component" value="Unassembled WGS sequence"/>
</dbReference>
<evidence type="ECO:0000313" key="2">
    <source>
        <dbReference type="EMBL" id="SFK59274.1"/>
    </source>
</evidence>
<dbReference type="InterPro" id="IPR000182">
    <property type="entry name" value="GNAT_dom"/>
</dbReference>
<dbReference type="CDD" id="cd04301">
    <property type="entry name" value="NAT_SF"/>
    <property type="match status" value="1"/>
</dbReference>
<protein>
    <submittedName>
        <fullName evidence="2">Acetyltransferase (GNAT) family protein</fullName>
    </submittedName>
</protein>
<dbReference type="Pfam" id="PF00583">
    <property type="entry name" value="Acetyltransf_1"/>
    <property type="match status" value="1"/>
</dbReference>
<sequence length="150" mass="16610">MTTALHLANADDFAKLDPLVEAFHSEMQIATSPESRNAGLMPLLQGSPYGAAYLLGPRRAPVGYVVVTFGWSVEFGGMDAFIDEVFIRPAIRGRGVASEALIGLAKALENVDVCALHLEVDRDDEKALKLYRRAGFQPRERYMLMTRQLR</sequence>
<accession>A0A1I4ASB2</accession>
<dbReference type="RefSeq" id="WP_093319969.1">
    <property type="nucleotide sequence ID" value="NZ_FOSZ01000001.1"/>
</dbReference>
<keyword evidence="2" id="KW-0808">Transferase</keyword>